<dbReference type="InterPro" id="IPR002073">
    <property type="entry name" value="PDEase_catalytic_dom"/>
</dbReference>
<dbReference type="EMBL" id="BGPR01010758">
    <property type="protein sequence ID" value="GBN47857.1"/>
    <property type="molecule type" value="Genomic_DNA"/>
</dbReference>
<dbReference type="SMART" id="SM00471">
    <property type="entry name" value="HDc"/>
    <property type="match status" value="1"/>
</dbReference>
<dbReference type="OrthoDB" id="189220at2759"/>
<dbReference type="InterPro" id="IPR023088">
    <property type="entry name" value="PDEase"/>
</dbReference>
<organism evidence="12 13">
    <name type="scientific">Araneus ventricosus</name>
    <name type="common">Orbweaver spider</name>
    <name type="synonym">Epeira ventricosa</name>
    <dbReference type="NCBI Taxonomy" id="182803"/>
    <lineage>
        <taxon>Eukaryota</taxon>
        <taxon>Metazoa</taxon>
        <taxon>Ecdysozoa</taxon>
        <taxon>Arthropoda</taxon>
        <taxon>Chelicerata</taxon>
        <taxon>Arachnida</taxon>
        <taxon>Araneae</taxon>
        <taxon>Araneomorphae</taxon>
        <taxon>Entelegynae</taxon>
        <taxon>Araneoidea</taxon>
        <taxon>Araneidae</taxon>
        <taxon>Araneus</taxon>
    </lineage>
</organism>
<evidence type="ECO:0000256" key="4">
    <source>
        <dbReference type="ARBA" id="ARBA00022801"/>
    </source>
</evidence>
<keyword evidence="3 8" id="KW-0479">Metal-binding</keyword>
<evidence type="ECO:0000256" key="6">
    <source>
        <dbReference type="PIRSR" id="PIRSR623088-1"/>
    </source>
</evidence>
<feature type="binding site" evidence="8">
    <location>
        <position position="296"/>
    </location>
    <ligand>
        <name>Zn(2+)</name>
        <dbReference type="ChEBI" id="CHEBI:29105"/>
        <label>1</label>
    </ligand>
</feature>
<name>A0A4Y2PC91_ARAVE</name>
<feature type="region of interest" description="Disordered" evidence="10">
    <location>
        <begin position="709"/>
        <end position="737"/>
    </location>
</feature>
<feature type="domain" description="PDEase" evidence="11">
    <location>
        <begin position="70"/>
        <end position="392"/>
    </location>
</feature>
<dbReference type="PANTHER" id="PTHR11347">
    <property type="entry name" value="CYCLIC NUCLEOTIDE PHOSPHODIESTERASE"/>
    <property type="match status" value="1"/>
</dbReference>
<dbReference type="InterPro" id="IPR023174">
    <property type="entry name" value="PDEase_CS"/>
</dbReference>
<comment type="pathway">
    <text evidence="2">Purine metabolism; 3',5'-cyclic AMP degradation; AMP from 3',5'-cyclic AMP: step 1/1.</text>
</comment>
<dbReference type="Proteomes" id="UP000499080">
    <property type="component" value="Unassembled WGS sequence"/>
</dbReference>
<dbReference type="Gene3D" id="1.10.1300.10">
    <property type="entry name" value="3'5'-cyclic nucleotide phosphodiesterase, catalytic domain"/>
    <property type="match status" value="1"/>
</dbReference>
<evidence type="ECO:0000256" key="8">
    <source>
        <dbReference type="PIRSR" id="PIRSR623088-3"/>
    </source>
</evidence>
<feature type="binding site" evidence="7">
    <location>
        <begin position="146"/>
        <end position="150"/>
    </location>
    <ligand>
        <name>AMP</name>
        <dbReference type="ChEBI" id="CHEBI:456215"/>
    </ligand>
</feature>
<dbReference type="GO" id="GO:0046872">
    <property type="term" value="F:metal ion binding"/>
    <property type="evidence" value="ECO:0007669"/>
    <property type="project" value="UniProtKB-KW"/>
</dbReference>
<dbReference type="AlphaFoldDB" id="A0A4Y2PC91"/>
<evidence type="ECO:0000256" key="9">
    <source>
        <dbReference type="RuleBase" id="RU363067"/>
    </source>
</evidence>
<evidence type="ECO:0000256" key="1">
    <source>
        <dbReference type="ARBA" id="ARBA00000621"/>
    </source>
</evidence>
<evidence type="ECO:0000256" key="2">
    <source>
        <dbReference type="ARBA" id="ARBA00004703"/>
    </source>
</evidence>
<feature type="binding site" evidence="8">
    <location>
        <position position="187"/>
    </location>
    <ligand>
        <name>Zn(2+)</name>
        <dbReference type="ChEBI" id="CHEBI:29105"/>
        <label>2</label>
    </ligand>
</feature>
<evidence type="ECO:0000256" key="7">
    <source>
        <dbReference type="PIRSR" id="PIRSR623088-2"/>
    </source>
</evidence>
<feature type="binding site" evidence="8">
    <location>
        <position position="150"/>
    </location>
    <ligand>
        <name>Zn(2+)</name>
        <dbReference type="ChEBI" id="CHEBI:29105"/>
        <label>1</label>
    </ligand>
</feature>
<dbReference type="CDD" id="cd00077">
    <property type="entry name" value="HDc"/>
    <property type="match status" value="1"/>
</dbReference>
<dbReference type="InterPro" id="IPR003607">
    <property type="entry name" value="HD/PDEase_dom"/>
</dbReference>
<feature type="region of interest" description="Disordered" evidence="10">
    <location>
        <begin position="642"/>
        <end position="661"/>
    </location>
</feature>
<dbReference type="PROSITE" id="PS00126">
    <property type="entry name" value="PDEASE_I_1"/>
    <property type="match status" value="1"/>
</dbReference>
<evidence type="ECO:0000259" key="11">
    <source>
        <dbReference type="PROSITE" id="PS51845"/>
    </source>
</evidence>
<dbReference type="PROSITE" id="PS51845">
    <property type="entry name" value="PDEASE_I_2"/>
    <property type="match status" value="1"/>
</dbReference>
<proteinExistence type="inferred from homology"/>
<comment type="caution">
    <text evidence="12">The sequence shown here is derived from an EMBL/GenBank/DDBJ whole genome shotgun (WGS) entry which is preliminary data.</text>
</comment>
<evidence type="ECO:0000256" key="3">
    <source>
        <dbReference type="ARBA" id="ARBA00022723"/>
    </source>
</evidence>
<protein>
    <recommendedName>
        <fullName evidence="9">Phosphodiesterase</fullName>
        <ecNumber evidence="9">3.1.4.-</ecNumber>
    </recommendedName>
</protein>
<evidence type="ECO:0000256" key="10">
    <source>
        <dbReference type="SAM" id="MobiDB-lite"/>
    </source>
</evidence>
<keyword evidence="13" id="KW-1185">Reference proteome</keyword>
<accession>A0A4Y2PC91</accession>
<reference evidence="12 13" key="1">
    <citation type="journal article" date="2019" name="Sci. Rep.">
        <title>Orb-weaving spider Araneus ventricosus genome elucidates the spidroin gene catalogue.</title>
        <authorList>
            <person name="Kono N."/>
            <person name="Nakamura H."/>
            <person name="Ohtoshi R."/>
            <person name="Moran D.A.P."/>
            <person name="Shinohara A."/>
            <person name="Yoshida Y."/>
            <person name="Fujiwara M."/>
            <person name="Mori M."/>
            <person name="Tomita M."/>
            <person name="Arakawa K."/>
        </authorList>
    </citation>
    <scope>NUCLEOTIDE SEQUENCE [LARGE SCALE GENOMIC DNA]</scope>
</reference>
<comment type="catalytic activity">
    <reaction evidence="1">
        <text>3',5'-cyclic AMP + H2O = AMP + H(+)</text>
        <dbReference type="Rhea" id="RHEA:25277"/>
        <dbReference type="ChEBI" id="CHEBI:15377"/>
        <dbReference type="ChEBI" id="CHEBI:15378"/>
        <dbReference type="ChEBI" id="CHEBI:58165"/>
        <dbReference type="ChEBI" id="CHEBI:456215"/>
        <dbReference type="EC" id="3.1.4.53"/>
    </reaction>
</comment>
<gene>
    <name evidence="12" type="primary">PDE7B_1</name>
    <name evidence="12" type="ORF">AVEN_80981_2</name>
</gene>
<comment type="similarity">
    <text evidence="5">Belongs to the cyclic nucleotide phosphodiesterase family. PDE7 subfamily.</text>
</comment>
<dbReference type="SUPFAM" id="SSF109604">
    <property type="entry name" value="HD-domain/PDEase-like"/>
    <property type="match status" value="1"/>
</dbReference>
<feature type="region of interest" description="Disordered" evidence="10">
    <location>
        <begin position="563"/>
        <end position="590"/>
    </location>
</feature>
<evidence type="ECO:0000313" key="13">
    <source>
        <dbReference type="Proteomes" id="UP000499080"/>
    </source>
</evidence>
<dbReference type="GO" id="GO:0004115">
    <property type="term" value="F:3',5'-cyclic-AMP phosphodiesterase activity"/>
    <property type="evidence" value="ECO:0007669"/>
    <property type="project" value="UniProtKB-EC"/>
</dbReference>
<evidence type="ECO:0000313" key="12">
    <source>
        <dbReference type="EMBL" id="GBN47857.1"/>
    </source>
</evidence>
<dbReference type="PRINTS" id="PR00387">
    <property type="entry name" value="PDIESTERASE1"/>
</dbReference>
<feature type="binding site" evidence="7">
    <location>
        <position position="296"/>
    </location>
    <ligand>
        <name>AMP</name>
        <dbReference type="ChEBI" id="CHEBI:456215"/>
    </ligand>
</feature>
<dbReference type="FunFam" id="1.10.1300.10:FF:000004">
    <property type="entry name" value="Phosphodiesterase"/>
    <property type="match status" value="1"/>
</dbReference>
<feature type="binding site" evidence="8">
    <location>
        <position position="187"/>
    </location>
    <ligand>
        <name>Zn(2+)</name>
        <dbReference type="ChEBI" id="CHEBI:29105"/>
        <label>1</label>
    </ligand>
</feature>
<dbReference type="GO" id="GO:0007165">
    <property type="term" value="P:signal transduction"/>
    <property type="evidence" value="ECO:0007669"/>
    <property type="project" value="InterPro"/>
</dbReference>
<feature type="binding site" evidence="7">
    <location>
        <position position="187"/>
    </location>
    <ligand>
        <name>AMP</name>
        <dbReference type="ChEBI" id="CHEBI:456215"/>
    </ligand>
</feature>
<evidence type="ECO:0000256" key="5">
    <source>
        <dbReference type="ARBA" id="ARBA00061458"/>
    </source>
</evidence>
<feature type="region of interest" description="Disordered" evidence="10">
    <location>
        <begin position="973"/>
        <end position="998"/>
    </location>
</feature>
<feature type="binding site" evidence="8">
    <location>
        <position position="186"/>
    </location>
    <ligand>
        <name>Zn(2+)</name>
        <dbReference type="ChEBI" id="CHEBI:29105"/>
        <label>1</label>
    </ligand>
</feature>
<sequence length="1153" mass="129785">MRDWALFSDYTIGEDEKSISSNLSTSEICMLEAVNKTDRLLVPYAEQEVRAVGRRSRQPVITRTLDLSLLDDTYAGITKTLLSKSSSWAFNTFNLDVSTGGRSLSYLLVHLFQEYGFVEHFKLDIVKVWHCFNLMEAAYHRHNPYHNSVHAADVTQAMHCFLQETKFASNLTPLEAMSSVIAAVAHDLDHPGVTQAFLVATSNHLVNLYHNSSVLENHHWRTAISCLSESGIFNHLDQDIWHDIQMQIRSLILATDITRQKEFLARFKNYLSSESLDMEDPQYRHFALQIALKCADLCNPCRPWAISQRWSYQVCQEFYRQGAYERQLKLPVTPTFDCSRTKVAKIQADFFQFVVSPLFETWDHFLKTPLSNELLENLQHNFAQWQQKITVQQTNEGETDIPQIKVDSSSLSSEIQPATENVIGERTQFLSADPDIVLKQHRSKSDSGLTPGLLSPKIHMETYSTEELHPSTTLLSLSSITNTVQLRQVYAATKVESHLICPTVFQPLCTNVATKETTCETNCPSSSETCDAEVCSNNRNDQSDNNDSAQCSVNVSCPNNGCGTPTTPEKSPTLHIHRTKQRSQSLINDSDELKHYSQVLQNRRASDFDFYLYNNVYTAPNSISSISNKESLHELQQSLETHLPSLSNDSDTSNKSPSIKNERTSLFTSSNLCSNKQCSRTTCICKTDSDKKIPSWCWHISRSFSAERPVRPTHDFDSPLPPGHSSSSLNYNGHSRRRGSAPVTYSLNTEVGVSHVSSFGDIDSKGDLVDGSEINYAAGRRWSIPMEISEWTKRDVIDFCMKMDLIAKEYVCPACDEKTELIYFFNLGDGFIWCCGSTVRMSIILKDLCEREVGLNVLHFRKILSEIEGLMKRWYAQLVDLRVPVSPSNLSENNCSTVFNTRRNSFGLLEPLLAVSALEKENTLKQNRSSVLKPIHHSCHIFSSHEQKDQFKFRDKTVASSYSFLPFASPPQTVQRRGSLPTDLYNSGEKKSVTKEISESSKQSSFLLEHARRHGSPSDLLSVLIGPSGMLNTMHDIVSGQTISERPCAAAHNSSRRRSGGLEMLSGLWRSRTNDIAMSVGMACKLNLRRQLLEAWASWRMEESKINSTVGITSSISALGPQFVYQQRRGSVPLNVSLLSVSSENTLSGEQIS</sequence>
<keyword evidence="4 9" id="KW-0378">Hydrolase</keyword>
<feature type="binding site" evidence="7">
    <location>
        <position position="347"/>
    </location>
    <ligand>
        <name>AMP</name>
        <dbReference type="ChEBI" id="CHEBI:456215"/>
    </ligand>
</feature>
<feature type="compositionally biased region" description="Basic and acidic residues" evidence="10">
    <location>
        <begin position="988"/>
        <end position="998"/>
    </location>
</feature>
<feature type="active site" description="Proton donor" evidence="6">
    <location>
        <position position="146"/>
    </location>
</feature>
<dbReference type="EC" id="3.1.4.-" evidence="9"/>
<comment type="cofactor">
    <cofactor evidence="9">
        <name>a divalent metal cation</name>
        <dbReference type="ChEBI" id="CHEBI:60240"/>
    </cofactor>
    <text evidence="9">Binds 2 divalent metal cations per subunit. Site 1 may preferentially bind zinc ions, while site 2 has a preference for magnesium and/or manganese ions.</text>
</comment>
<dbReference type="Pfam" id="PF00233">
    <property type="entry name" value="PDEase_I"/>
    <property type="match status" value="1"/>
</dbReference>
<dbReference type="InterPro" id="IPR036971">
    <property type="entry name" value="PDEase_catalytic_dom_sf"/>
</dbReference>